<feature type="transmembrane region" description="Helical" evidence="1">
    <location>
        <begin position="84"/>
        <end position="102"/>
    </location>
</feature>
<evidence type="ECO:0000259" key="3">
    <source>
        <dbReference type="Pfam" id="PF16220"/>
    </source>
</evidence>
<organism evidence="4 5">
    <name type="scientific">Shinella curvata</name>
    <dbReference type="NCBI Taxonomy" id="1817964"/>
    <lineage>
        <taxon>Bacteria</taxon>
        <taxon>Pseudomonadati</taxon>
        <taxon>Pseudomonadota</taxon>
        <taxon>Alphaproteobacteria</taxon>
        <taxon>Hyphomicrobiales</taxon>
        <taxon>Rhizobiaceae</taxon>
        <taxon>Shinella</taxon>
    </lineage>
</organism>
<keyword evidence="1" id="KW-1133">Transmembrane helix</keyword>
<dbReference type="PIRSF" id="PIRSF018266">
    <property type="entry name" value="FecR"/>
    <property type="match status" value="1"/>
</dbReference>
<dbReference type="InterPro" id="IPR012373">
    <property type="entry name" value="Ferrdict_sens_TM"/>
</dbReference>
<evidence type="ECO:0000259" key="2">
    <source>
        <dbReference type="Pfam" id="PF04773"/>
    </source>
</evidence>
<protein>
    <submittedName>
        <fullName evidence="4">FecR family protein</fullName>
    </submittedName>
</protein>
<dbReference type="InterPro" id="IPR006860">
    <property type="entry name" value="FecR"/>
</dbReference>
<keyword evidence="1" id="KW-0812">Transmembrane</keyword>
<dbReference type="Proteomes" id="UP001177080">
    <property type="component" value="Unassembled WGS sequence"/>
</dbReference>
<dbReference type="Gene3D" id="2.60.120.1440">
    <property type="match status" value="1"/>
</dbReference>
<feature type="domain" description="FecR protein" evidence="2">
    <location>
        <begin position="114"/>
        <end position="206"/>
    </location>
</feature>
<feature type="domain" description="FecR N-terminal" evidence="3">
    <location>
        <begin position="13"/>
        <end position="55"/>
    </location>
</feature>
<dbReference type="PANTHER" id="PTHR30273">
    <property type="entry name" value="PERIPLASMIC SIGNAL SENSOR AND SIGMA FACTOR ACTIVATOR FECR-RELATED"/>
    <property type="match status" value="1"/>
</dbReference>
<proteinExistence type="predicted"/>
<evidence type="ECO:0000313" key="4">
    <source>
        <dbReference type="EMBL" id="MDO6120410.1"/>
    </source>
</evidence>
<dbReference type="Pfam" id="PF04773">
    <property type="entry name" value="FecR"/>
    <property type="match status" value="1"/>
</dbReference>
<dbReference type="Pfam" id="PF16220">
    <property type="entry name" value="DUF4880"/>
    <property type="match status" value="1"/>
</dbReference>
<keyword evidence="5" id="KW-1185">Reference proteome</keyword>
<reference evidence="4" key="1">
    <citation type="submission" date="2022-04" db="EMBL/GenBank/DDBJ databases">
        <title>Shinella lacus sp. nov., a novel member of the genus Shinella from water.</title>
        <authorList>
            <person name="Deng Y."/>
        </authorList>
    </citation>
    <scope>NUCLEOTIDE SEQUENCE</scope>
    <source>
        <strain evidence="4">JCM 31239</strain>
    </source>
</reference>
<comment type="caution">
    <text evidence="4">The sequence shown here is derived from an EMBL/GenBank/DDBJ whole genome shotgun (WGS) entry which is preliminary data.</text>
</comment>
<dbReference type="PANTHER" id="PTHR30273:SF2">
    <property type="entry name" value="PROTEIN FECR"/>
    <property type="match status" value="1"/>
</dbReference>
<evidence type="ECO:0000256" key="1">
    <source>
        <dbReference type="SAM" id="Phobius"/>
    </source>
</evidence>
<dbReference type="InterPro" id="IPR032623">
    <property type="entry name" value="FecR_N"/>
</dbReference>
<accession>A0ABT8XAX7</accession>
<sequence length="320" mass="34523">MNDLADTQADPVEEALHWIVRLNSGAATPEDAAAYAAWRTENARHAEAADEAERLWAAMGNLHFDRRSGRVLAAPKQGLTRRGALSLFLCLGASGVAGGALWSSGLLDRLSADFATDTASLEVIDLPDGSRVSLNARSALDVDFSDSIRRVHLRAGQAYFEVAANPARPFEVMVDELSFRAMGTAFDIVRDLPEARAELAVTEHSVRIRTVSGDMLDVGEGEVARIDRQGRIGAAVKTDVSAVTGWRDGQYVAEGRSLEEVVSALSAWHRGVIVIMDGQLKKLRVDAVLDLRDANGSLDVLQGGLPIKVRHVSKYLTIIS</sequence>
<name>A0ABT8XAX7_9HYPH</name>
<evidence type="ECO:0000313" key="5">
    <source>
        <dbReference type="Proteomes" id="UP001177080"/>
    </source>
</evidence>
<keyword evidence="1" id="KW-0472">Membrane</keyword>
<gene>
    <name evidence="4" type="ORF">GB928_004365</name>
</gene>
<dbReference type="EMBL" id="WHSC02000002">
    <property type="protein sequence ID" value="MDO6120410.1"/>
    <property type="molecule type" value="Genomic_DNA"/>
</dbReference>
<dbReference type="RefSeq" id="WP_244762130.1">
    <property type="nucleotide sequence ID" value="NZ_JALJCJ010000004.1"/>
</dbReference>